<sequence>MTYLKVLKVFYVLLAVVGAILAIVSYFQHSLYLKSFGLVLLGSSLVFNSYTTHLEWKGRGSFLYMAIGLIVIAIAIGGFTNAW</sequence>
<dbReference type="EMBL" id="CP009921">
    <property type="protein sequence ID" value="AJI25710.1"/>
    <property type="molecule type" value="Genomic_DNA"/>
</dbReference>
<geneLocation type="plasmid" evidence="1 2">
    <name>pBMV_2</name>
</geneLocation>
<protein>
    <submittedName>
        <fullName evidence="1">Putative membrane protein</fullName>
    </submittedName>
</protein>
<reference evidence="1 2" key="1">
    <citation type="journal article" date="2015" name="Genome Announc.">
        <title>Complete genome sequences for 35 biothreat assay-relevant bacillus species.</title>
        <authorList>
            <person name="Johnson S.L."/>
            <person name="Daligault H.E."/>
            <person name="Davenport K.W."/>
            <person name="Jaissle J."/>
            <person name="Frey K.G."/>
            <person name="Ladner J.T."/>
            <person name="Broomall S.M."/>
            <person name="Bishop-Lilly K.A."/>
            <person name="Bruce D.C."/>
            <person name="Gibbons H.S."/>
            <person name="Coyne S.R."/>
            <person name="Lo C.C."/>
            <person name="Meincke L."/>
            <person name="Munk A.C."/>
            <person name="Koroleva G.I."/>
            <person name="Rosenzweig C.N."/>
            <person name="Palacios G.F."/>
            <person name="Redden C.L."/>
            <person name="Minogue T.D."/>
            <person name="Chain P.S."/>
        </authorList>
    </citation>
    <scope>NUCLEOTIDE SEQUENCE [LARGE SCALE GENOMIC DNA]</scope>
    <source>
        <strain evidence="2">ATCC 14581 / DSM 32 / JCM 2506 / NBRC 15308 / NCIMB 9376 / NCTC 10342 / NRRL B-14308 / VKM B-512</strain>
        <plasmid evidence="1 2">pBMV_2</plasmid>
    </source>
</reference>
<organism evidence="1 2">
    <name type="scientific">Priestia megaterium (strain ATCC 14581 / DSM 32 / CCUG 1817 / JCM 2506 / NBRC 15308 / NCIMB 9376 / NCTC 10342 / NRRL B-14308 / VKM B-512 / Ford 19)</name>
    <name type="common">Bacillus megaterium</name>
    <dbReference type="NCBI Taxonomy" id="1348623"/>
    <lineage>
        <taxon>Bacteria</taxon>
        <taxon>Bacillati</taxon>
        <taxon>Bacillota</taxon>
        <taxon>Bacilli</taxon>
        <taxon>Bacillales</taxon>
        <taxon>Bacillaceae</taxon>
        <taxon>Priestia</taxon>
    </lineage>
</organism>
<evidence type="ECO:0000313" key="1">
    <source>
        <dbReference type="EMBL" id="AJI25710.1"/>
    </source>
</evidence>
<dbReference type="AlphaFoldDB" id="A0A0B6ALF2"/>
<evidence type="ECO:0000313" key="2">
    <source>
        <dbReference type="Proteomes" id="UP000031829"/>
    </source>
</evidence>
<dbReference type="HOGENOM" id="CLU_2535638_0_0_9"/>
<dbReference type="Proteomes" id="UP000031829">
    <property type="component" value="Plasmid pBMV_2"/>
</dbReference>
<proteinExistence type="predicted"/>
<name>A0A0B6ALF2_PRIM2</name>
<keyword evidence="1" id="KW-0614">Plasmid</keyword>
<gene>
    <name evidence="1" type="ORF">BG04_5865</name>
</gene>
<accession>A0A0B6ALF2</accession>
<dbReference type="RefSeq" id="WP_034655663.1">
    <property type="nucleotide sequence ID" value="NZ_BCVB01000018.1"/>
</dbReference>
<dbReference type="GeneID" id="93645985"/>
<dbReference type="KEGG" id="bmeg:BG04_5865"/>